<dbReference type="OrthoDB" id="689350at2759"/>
<name>C0P7F4_MAIZE</name>
<dbReference type="RefSeq" id="NP_001333687.1">
    <property type="nucleotide sequence ID" value="NM_001346758.1"/>
</dbReference>
<proteinExistence type="evidence at transcript level"/>
<reference evidence="1" key="1">
    <citation type="journal article" date="2009" name="PLoS Genet.">
        <title>Sequencing, mapping, and analysis of 27,455 maize full-length cDNAs.</title>
        <authorList>
            <person name="Soderlund C."/>
            <person name="Descour A."/>
            <person name="Kudrna D."/>
            <person name="Bomhoff M."/>
            <person name="Boyd L."/>
            <person name="Currie J."/>
            <person name="Angelova A."/>
            <person name="Collura K."/>
            <person name="Wissotski M."/>
            <person name="Ashley E."/>
            <person name="Morrow D."/>
            <person name="Fernandes J."/>
            <person name="Walbot V."/>
            <person name="Yu Y."/>
        </authorList>
    </citation>
    <scope>NUCLEOTIDE SEQUENCE</scope>
    <source>
        <strain evidence="1">B73</strain>
    </source>
</reference>
<dbReference type="GeneID" id="100382415"/>
<evidence type="ECO:0000313" key="1">
    <source>
        <dbReference type="EMBL" id="ACN28920.1"/>
    </source>
</evidence>
<dbReference type="KEGG" id="zma:100382415"/>
<organism evidence="1">
    <name type="scientific">Zea mays</name>
    <name type="common">Maize</name>
    <dbReference type="NCBI Taxonomy" id="4577"/>
    <lineage>
        <taxon>Eukaryota</taxon>
        <taxon>Viridiplantae</taxon>
        <taxon>Streptophyta</taxon>
        <taxon>Embryophyta</taxon>
        <taxon>Tracheophyta</taxon>
        <taxon>Spermatophyta</taxon>
        <taxon>Magnoliopsida</taxon>
        <taxon>Liliopsida</taxon>
        <taxon>Poales</taxon>
        <taxon>Poaceae</taxon>
        <taxon>PACMAD clade</taxon>
        <taxon>Panicoideae</taxon>
        <taxon>Andropogonodae</taxon>
        <taxon>Andropogoneae</taxon>
        <taxon>Tripsacinae</taxon>
        <taxon>Zea</taxon>
    </lineage>
</organism>
<protein>
    <submittedName>
        <fullName evidence="1">Uncharacterized protein</fullName>
    </submittedName>
</protein>
<sequence>MLPQQAMMRPNMLGGAGAGFPGTAQMGGGPMGMPMGHPHMGIMQQGGGGGGGVPGLGFYQGNANGGGGGGMHSGAEMLQAAAASGNPMAQQQYMALLQHQQQQHQQQMMLQHGNGGGAGYPAMGYGYGRPPMMHYPMPPHSHPEPYNIFSDENPNSTCSLM</sequence>
<dbReference type="AlphaFoldDB" id="C0P7F4"/>
<accession>C0P7F4</accession>
<dbReference type="EMBL" id="BT064223">
    <property type="protein sequence ID" value="ACN28920.1"/>
    <property type="molecule type" value="mRNA"/>
</dbReference>